<evidence type="ECO:0000256" key="1">
    <source>
        <dbReference type="ARBA" id="ARBA00022729"/>
    </source>
</evidence>
<dbReference type="Gene3D" id="3.30.1950.10">
    <property type="entry name" value="wza like domain"/>
    <property type="match status" value="1"/>
</dbReference>
<dbReference type="SUPFAM" id="SSF142984">
    <property type="entry name" value="Nqo1 middle domain-like"/>
    <property type="match status" value="1"/>
</dbReference>
<evidence type="ECO:0000259" key="3">
    <source>
        <dbReference type="Pfam" id="PF10531"/>
    </source>
</evidence>
<accession>A0A3B0W1V9</accession>
<organism evidence="4">
    <name type="scientific">hydrothermal vent metagenome</name>
    <dbReference type="NCBI Taxonomy" id="652676"/>
    <lineage>
        <taxon>unclassified sequences</taxon>
        <taxon>metagenomes</taxon>
        <taxon>ecological metagenomes</taxon>
    </lineage>
</organism>
<dbReference type="Pfam" id="PF02563">
    <property type="entry name" value="Poly_export"/>
    <property type="match status" value="1"/>
</dbReference>
<dbReference type="Pfam" id="PF10531">
    <property type="entry name" value="SLBB"/>
    <property type="match status" value="1"/>
</dbReference>
<dbReference type="AlphaFoldDB" id="A0A3B0W1V9"/>
<name>A0A3B0W1V9_9ZZZZ</name>
<feature type="domain" description="Polysaccharide export protein N-terminal" evidence="2">
    <location>
        <begin position="24"/>
        <end position="96"/>
    </location>
</feature>
<reference evidence="4" key="1">
    <citation type="submission" date="2018-06" db="EMBL/GenBank/DDBJ databases">
        <authorList>
            <person name="Zhirakovskaya E."/>
        </authorList>
    </citation>
    <scope>NUCLEOTIDE SEQUENCE</scope>
</reference>
<dbReference type="InterPro" id="IPR019554">
    <property type="entry name" value="Soluble_ligand-bd"/>
</dbReference>
<dbReference type="EMBL" id="UOFC01000105">
    <property type="protein sequence ID" value="VAW46530.1"/>
    <property type="molecule type" value="Genomic_DNA"/>
</dbReference>
<sequence length="174" mass="19034">MKTQANKLCIATATLLLFTLSTLAYDISSGDVLHLEVYGEPELALDMTVDSLGFIEYPFVGKLKVAGNSVGVVKDEVVRILKDGYFINPQVTVVVKSFKPFFIQGEVNSPGSYPFEIGLTVQKAIALAGGLTERASKKKIYLTRASDKLQQQVRVAMNHEIASGDIVLIKESFF</sequence>
<dbReference type="PANTHER" id="PTHR33619">
    <property type="entry name" value="POLYSACCHARIDE EXPORT PROTEIN GFCE-RELATED"/>
    <property type="match status" value="1"/>
</dbReference>
<dbReference type="PANTHER" id="PTHR33619:SF3">
    <property type="entry name" value="POLYSACCHARIDE EXPORT PROTEIN GFCE-RELATED"/>
    <property type="match status" value="1"/>
</dbReference>
<feature type="domain" description="Soluble ligand binding" evidence="3">
    <location>
        <begin position="101"/>
        <end position="145"/>
    </location>
</feature>
<protein>
    <submittedName>
        <fullName evidence="4">Uncharacterized protein</fullName>
    </submittedName>
</protein>
<dbReference type="InterPro" id="IPR003715">
    <property type="entry name" value="Poly_export_N"/>
</dbReference>
<gene>
    <name evidence="4" type="ORF">MNBD_GAMMA03-1252</name>
</gene>
<evidence type="ECO:0000259" key="2">
    <source>
        <dbReference type="Pfam" id="PF02563"/>
    </source>
</evidence>
<evidence type="ECO:0000313" key="4">
    <source>
        <dbReference type="EMBL" id="VAW46530.1"/>
    </source>
</evidence>
<dbReference type="Gene3D" id="3.10.560.10">
    <property type="entry name" value="Outer membrane lipoprotein wza domain like"/>
    <property type="match status" value="1"/>
</dbReference>
<keyword evidence="1" id="KW-0732">Signal</keyword>
<dbReference type="GO" id="GO:0015159">
    <property type="term" value="F:polysaccharide transmembrane transporter activity"/>
    <property type="evidence" value="ECO:0007669"/>
    <property type="project" value="InterPro"/>
</dbReference>
<proteinExistence type="predicted"/>
<dbReference type="InterPro" id="IPR049712">
    <property type="entry name" value="Poly_export"/>
</dbReference>